<evidence type="ECO:0000256" key="2">
    <source>
        <dbReference type="ARBA" id="ARBA00022614"/>
    </source>
</evidence>
<dbReference type="PANTHER" id="PTHR24113:SF12">
    <property type="entry name" value="RAN GTPASE-ACTIVATING PROTEIN 1"/>
    <property type="match status" value="1"/>
</dbReference>
<feature type="compositionally biased region" description="Low complexity" evidence="4">
    <location>
        <begin position="334"/>
        <end position="355"/>
    </location>
</feature>
<protein>
    <recommendedName>
        <fullName evidence="7">RNI-like protein</fullName>
    </recommendedName>
</protein>
<dbReference type="GO" id="GO:0031267">
    <property type="term" value="F:small GTPase binding"/>
    <property type="evidence" value="ECO:0007669"/>
    <property type="project" value="TreeGrafter"/>
</dbReference>
<feature type="region of interest" description="Disordered" evidence="4">
    <location>
        <begin position="294"/>
        <end position="321"/>
    </location>
</feature>
<evidence type="ECO:0000313" key="6">
    <source>
        <dbReference type="Proteomes" id="UP001211907"/>
    </source>
</evidence>
<dbReference type="Gene3D" id="3.80.10.10">
    <property type="entry name" value="Ribonuclease Inhibitor"/>
    <property type="match status" value="2"/>
</dbReference>
<keyword evidence="1" id="KW-0343">GTPase activation</keyword>
<dbReference type="GO" id="GO:0005096">
    <property type="term" value="F:GTPase activator activity"/>
    <property type="evidence" value="ECO:0007669"/>
    <property type="project" value="UniProtKB-KW"/>
</dbReference>
<feature type="region of interest" description="Disordered" evidence="4">
    <location>
        <begin position="334"/>
        <end position="360"/>
    </location>
</feature>
<comment type="caution">
    <text evidence="5">The sequence shown here is derived from an EMBL/GenBank/DDBJ whole genome shotgun (WGS) entry which is preliminary data.</text>
</comment>
<feature type="compositionally biased region" description="Low complexity" evidence="4">
    <location>
        <begin position="304"/>
        <end position="321"/>
    </location>
</feature>
<dbReference type="GO" id="GO:0006913">
    <property type="term" value="P:nucleocytoplasmic transport"/>
    <property type="evidence" value="ECO:0007669"/>
    <property type="project" value="TreeGrafter"/>
</dbReference>
<evidence type="ECO:0000256" key="3">
    <source>
        <dbReference type="ARBA" id="ARBA00022737"/>
    </source>
</evidence>
<keyword evidence="3" id="KW-0677">Repeat</keyword>
<sequence>MDRRWRHLETLELNENLLTDVSLSSIAIRMIPKCHALKNLSLKGNKFTETAHLNLSFTNLTDLSLIALSQHLPLITSLETLILTDNKITHAAIPAFAQAIQSARRLKHLDFTSNHGIADVGTRTLLLQARRLESLTLAACNLGEGSAYELSRFLRYSQLRVLSVDDNVRIGPPGLTLLAGGLAGSLVEEFYASGIAGGDSGVKAVAQNLSGYYRVNNGNSSRITRNSNSRKNNDQKVFYQNRNSNCGSYNDSRRSQIRILDLSNNQVTNEGAIALADAISGVVKCGNLTKTTSSVGRVGGSSNGGSNNPDNSNSYNKKDNSYILSNNNSSYNYGGGSQNFRNNSNFNNNSGGSDSTASSNESNCILESLYLEENEIMDRGVEALAKAIVTSCVKELFLEENKFSGDGLNALTRAFKESKKTRKIVIRW</sequence>
<dbReference type="GO" id="GO:0048471">
    <property type="term" value="C:perinuclear region of cytoplasm"/>
    <property type="evidence" value="ECO:0007669"/>
    <property type="project" value="TreeGrafter"/>
</dbReference>
<organism evidence="5 6">
    <name type="scientific">Physocladia obscura</name>
    <dbReference type="NCBI Taxonomy" id="109957"/>
    <lineage>
        <taxon>Eukaryota</taxon>
        <taxon>Fungi</taxon>
        <taxon>Fungi incertae sedis</taxon>
        <taxon>Chytridiomycota</taxon>
        <taxon>Chytridiomycota incertae sedis</taxon>
        <taxon>Chytridiomycetes</taxon>
        <taxon>Chytridiales</taxon>
        <taxon>Chytriomycetaceae</taxon>
        <taxon>Physocladia</taxon>
    </lineage>
</organism>
<dbReference type="GO" id="GO:0005829">
    <property type="term" value="C:cytosol"/>
    <property type="evidence" value="ECO:0007669"/>
    <property type="project" value="TreeGrafter"/>
</dbReference>
<dbReference type="Proteomes" id="UP001211907">
    <property type="component" value="Unassembled WGS sequence"/>
</dbReference>
<dbReference type="EMBL" id="JADGJH010001935">
    <property type="protein sequence ID" value="KAJ3106794.1"/>
    <property type="molecule type" value="Genomic_DNA"/>
</dbReference>
<evidence type="ECO:0008006" key="7">
    <source>
        <dbReference type="Google" id="ProtNLM"/>
    </source>
</evidence>
<dbReference type="InterPro" id="IPR001611">
    <property type="entry name" value="Leu-rich_rpt"/>
</dbReference>
<accession>A0AAD5SU37</accession>
<dbReference type="GO" id="GO:0005634">
    <property type="term" value="C:nucleus"/>
    <property type="evidence" value="ECO:0007669"/>
    <property type="project" value="TreeGrafter"/>
</dbReference>
<evidence type="ECO:0000256" key="4">
    <source>
        <dbReference type="SAM" id="MobiDB-lite"/>
    </source>
</evidence>
<dbReference type="SMART" id="SM00368">
    <property type="entry name" value="LRR_RI"/>
    <property type="match status" value="4"/>
</dbReference>
<keyword evidence="6" id="KW-1185">Reference proteome</keyword>
<evidence type="ECO:0000256" key="1">
    <source>
        <dbReference type="ARBA" id="ARBA00022468"/>
    </source>
</evidence>
<gene>
    <name evidence="5" type="ORF">HK100_003679</name>
</gene>
<dbReference type="Pfam" id="PF13516">
    <property type="entry name" value="LRR_6"/>
    <property type="match status" value="3"/>
</dbReference>
<reference evidence="5" key="1">
    <citation type="submission" date="2020-05" db="EMBL/GenBank/DDBJ databases">
        <title>Phylogenomic resolution of chytrid fungi.</title>
        <authorList>
            <person name="Stajich J.E."/>
            <person name="Amses K."/>
            <person name="Simmons R."/>
            <person name="Seto K."/>
            <person name="Myers J."/>
            <person name="Bonds A."/>
            <person name="Quandt C.A."/>
            <person name="Barry K."/>
            <person name="Liu P."/>
            <person name="Grigoriev I."/>
            <person name="Longcore J.E."/>
            <person name="James T.Y."/>
        </authorList>
    </citation>
    <scope>NUCLEOTIDE SEQUENCE</scope>
    <source>
        <strain evidence="5">JEL0513</strain>
    </source>
</reference>
<dbReference type="SUPFAM" id="SSF52047">
    <property type="entry name" value="RNI-like"/>
    <property type="match status" value="1"/>
</dbReference>
<keyword evidence="2" id="KW-0433">Leucine-rich repeat</keyword>
<name>A0AAD5SU37_9FUNG</name>
<dbReference type="InterPro" id="IPR027038">
    <property type="entry name" value="RanGap"/>
</dbReference>
<dbReference type="AlphaFoldDB" id="A0AAD5SU37"/>
<evidence type="ECO:0000313" key="5">
    <source>
        <dbReference type="EMBL" id="KAJ3106794.1"/>
    </source>
</evidence>
<dbReference type="InterPro" id="IPR032675">
    <property type="entry name" value="LRR_dom_sf"/>
</dbReference>
<proteinExistence type="predicted"/>
<dbReference type="PANTHER" id="PTHR24113">
    <property type="entry name" value="RAN GTPASE-ACTIVATING PROTEIN 1"/>
    <property type="match status" value="1"/>
</dbReference>